<comment type="caution">
    <text evidence="1">The sequence shown here is derived from an EMBL/GenBank/DDBJ whole genome shotgun (WGS) entry which is preliminary data.</text>
</comment>
<protein>
    <recommendedName>
        <fullName evidence="2">Lipoprotein</fullName>
    </recommendedName>
</protein>
<dbReference type="PROSITE" id="PS51257">
    <property type="entry name" value="PROKAR_LIPOPROTEIN"/>
    <property type="match status" value="1"/>
</dbReference>
<evidence type="ECO:0008006" key="2">
    <source>
        <dbReference type="Google" id="ProtNLM"/>
    </source>
</evidence>
<reference evidence="1" key="1">
    <citation type="journal article" date="2015" name="Proc. Natl. Acad. Sci. U.S.A.">
        <title>Networks of energetic and metabolic interactions define dynamics in microbial communities.</title>
        <authorList>
            <person name="Embree M."/>
            <person name="Liu J.K."/>
            <person name="Al-Bassam M.M."/>
            <person name="Zengler K."/>
        </authorList>
    </citation>
    <scope>NUCLEOTIDE SEQUENCE</scope>
</reference>
<evidence type="ECO:0000313" key="1">
    <source>
        <dbReference type="EMBL" id="KUG22685.1"/>
    </source>
</evidence>
<dbReference type="AlphaFoldDB" id="A0A0W8FP24"/>
<dbReference type="Gene3D" id="1.25.40.920">
    <property type="entry name" value="TRAP transporter T-component"/>
    <property type="match status" value="1"/>
</dbReference>
<sequence>MMEKKLKLFFKSISILCLIVSLAAGLSGCATIRHTAQRAVVPMLDTSVDDLVNNLLRTKNGAFIKDGLPGALLIVTGLTEMAPTNYKLLARTSFLYAAYGLFIEDGNEDYAISLYKVGTEYGLRAMKVNNSKFRKAVESGTPIYKAANLLTKDDLEGLTWYGINLAKRCTLQLAVPEETTDVQDAIATAKRSTELDPNYAWGANWVILGIFNAIVPAYGDLGGGEETSRSAFVNANKVEKGDLGLIDTMVARYLCPLLKDEDWYDQLNKRVIEMDNCNRREDLCIMNELAKQKARYNMENKLRYMGY</sequence>
<proteinExistence type="predicted"/>
<name>A0A0W8FP24_9ZZZZ</name>
<accession>A0A0W8FP24</accession>
<gene>
    <name evidence="1" type="ORF">ASZ90_007520</name>
</gene>
<dbReference type="EMBL" id="LNQE01000944">
    <property type="protein sequence ID" value="KUG22685.1"/>
    <property type="molecule type" value="Genomic_DNA"/>
</dbReference>
<dbReference type="InterPro" id="IPR038537">
    <property type="entry name" value="TatT_sf"/>
</dbReference>
<dbReference type="InterPro" id="IPR031823">
    <property type="entry name" value="TatT"/>
</dbReference>
<dbReference type="Pfam" id="PF16811">
    <property type="entry name" value="TAtT"/>
    <property type="match status" value="1"/>
</dbReference>
<organism evidence="1">
    <name type="scientific">hydrocarbon metagenome</name>
    <dbReference type="NCBI Taxonomy" id="938273"/>
    <lineage>
        <taxon>unclassified sequences</taxon>
        <taxon>metagenomes</taxon>
        <taxon>ecological metagenomes</taxon>
    </lineage>
</organism>